<organism evidence="1 2">
    <name type="scientific">Adineta ricciae</name>
    <name type="common">Rotifer</name>
    <dbReference type="NCBI Taxonomy" id="249248"/>
    <lineage>
        <taxon>Eukaryota</taxon>
        <taxon>Metazoa</taxon>
        <taxon>Spiralia</taxon>
        <taxon>Gnathifera</taxon>
        <taxon>Rotifera</taxon>
        <taxon>Eurotatoria</taxon>
        <taxon>Bdelloidea</taxon>
        <taxon>Adinetida</taxon>
        <taxon>Adinetidae</taxon>
        <taxon>Adineta</taxon>
    </lineage>
</organism>
<dbReference type="EMBL" id="CAJNOJ010000028">
    <property type="protein sequence ID" value="CAF0880268.1"/>
    <property type="molecule type" value="Genomic_DNA"/>
</dbReference>
<reference evidence="1" key="1">
    <citation type="submission" date="2021-02" db="EMBL/GenBank/DDBJ databases">
        <authorList>
            <person name="Nowell W R."/>
        </authorList>
    </citation>
    <scope>NUCLEOTIDE SEQUENCE</scope>
</reference>
<comment type="caution">
    <text evidence="1">The sequence shown here is derived from an EMBL/GenBank/DDBJ whole genome shotgun (WGS) entry which is preliminary data.</text>
</comment>
<evidence type="ECO:0000313" key="2">
    <source>
        <dbReference type="Proteomes" id="UP000663852"/>
    </source>
</evidence>
<dbReference type="AlphaFoldDB" id="A0A813Y4S1"/>
<proteinExistence type="predicted"/>
<name>A0A813Y4S1_ADIRI</name>
<evidence type="ECO:0000313" key="1">
    <source>
        <dbReference type="EMBL" id="CAF0880268.1"/>
    </source>
</evidence>
<accession>A0A813Y4S1</accession>
<protein>
    <submittedName>
        <fullName evidence="1">Uncharacterized protein</fullName>
    </submittedName>
</protein>
<dbReference type="Proteomes" id="UP000663852">
    <property type="component" value="Unassembled WGS sequence"/>
</dbReference>
<gene>
    <name evidence="1" type="ORF">EDS130_LOCUS8754</name>
</gene>
<sequence length="70" mass="8273">MLDMRKTVTTLDCSFSINFPRDGIPTLGSWISKIDVLSSRKNHARVTVLMMDHMKYGKRQDFRHVFMVRR</sequence>